<evidence type="ECO:0000313" key="1">
    <source>
        <dbReference type="EMBL" id="MBB3966524.1"/>
    </source>
</evidence>
<evidence type="ECO:0000313" key="2">
    <source>
        <dbReference type="Proteomes" id="UP000582090"/>
    </source>
</evidence>
<gene>
    <name evidence="1" type="ORF">GGQ67_004211</name>
</gene>
<organism evidence="1 2">
    <name type="scientific">Rhizobium metallidurans</name>
    <dbReference type="NCBI Taxonomy" id="1265931"/>
    <lineage>
        <taxon>Bacteria</taxon>
        <taxon>Pseudomonadati</taxon>
        <taxon>Pseudomonadota</taxon>
        <taxon>Alphaproteobacteria</taxon>
        <taxon>Hyphomicrobiales</taxon>
        <taxon>Rhizobiaceae</taxon>
        <taxon>Rhizobium/Agrobacterium group</taxon>
        <taxon>Rhizobium</taxon>
    </lineage>
</organism>
<name>A0A7W6CUM5_9HYPH</name>
<dbReference type="AlphaFoldDB" id="A0A7W6CUM5"/>
<protein>
    <submittedName>
        <fullName evidence="1">Putative addiction module antidote protein</fullName>
    </submittedName>
</protein>
<sequence length="63" mass="6752">MADKFAQYDPAEDLTSEEAIAVFMTEAFETADAGYIAHALGVVTRARKLPAHTDQQAKAAAKP</sequence>
<accession>A0A7W6CUM5</accession>
<dbReference type="EMBL" id="JACIDW010000018">
    <property type="protein sequence ID" value="MBB3966524.1"/>
    <property type="molecule type" value="Genomic_DNA"/>
</dbReference>
<dbReference type="RefSeq" id="WP_183902004.1">
    <property type="nucleotide sequence ID" value="NZ_JACIDW010000018.1"/>
</dbReference>
<comment type="caution">
    <text evidence="1">The sequence shown here is derived from an EMBL/GenBank/DDBJ whole genome shotgun (WGS) entry which is preliminary data.</text>
</comment>
<proteinExistence type="predicted"/>
<keyword evidence="2" id="KW-1185">Reference proteome</keyword>
<reference evidence="1 2" key="1">
    <citation type="submission" date="2020-08" db="EMBL/GenBank/DDBJ databases">
        <title>Genomic Encyclopedia of Type Strains, Phase IV (KMG-IV): sequencing the most valuable type-strain genomes for metagenomic binning, comparative biology and taxonomic classification.</title>
        <authorList>
            <person name="Goeker M."/>
        </authorList>
    </citation>
    <scope>NUCLEOTIDE SEQUENCE [LARGE SCALE GENOMIC DNA]</scope>
    <source>
        <strain evidence="1 2">DSM 26575</strain>
    </source>
</reference>
<dbReference type="Proteomes" id="UP000582090">
    <property type="component" value="Unassembled WGS sequence"/>
</dbReference>